<comment type="similarity">
    <text evidence="2">Belongs to the asparagine synthetase family.</text>
</comment>
<feature type="domain" description="Asparagine synthetase" evidence="7">
    <location>
        <begin position="257"/>
        <end position="628"/>
    </location>
</feature>
<evidence type="ECO:0000256" key="5">
    <source>
        <dbReference type="PIRSR" id="PIRSR001589-3"/>
    </source>
</evidence>
<dbReference type="Proteomes" id="UP000239406">
    <property type="component" value="Unassembled WGS sequence"/>
</dbReference>
<evidence type="ECO:0000256" key="2">
    <source>
        <dbReference type="ARBA" id="ARBA00005752"/>
    </source>
</evidence>
<dbReference type="GO" id="GO:0004066">
    <property type="term" value="F:asparagine synthase (glutamine-hydrolyzing) activity"/>
    <property type="evidence" value="ECO:0007669"/>
    <property type="project" value="UniProtKB-EC"/>
</dbReference>
<evidence type="ECO:0000256" key="6">
    <source>
        <dbReference type="SAM" id="MobiDB-lite"/>
    </source>
</evidence>
<evidence type="ECO:0000313" key="9">
    <source>
        <dbReference type="Proteomes" id="UP000239406"/>
    </source>
</evidence>
<dbReference type="SUPFAM" id="SSF52402">
    <property type="entry name" value="Adenine nucleotide alpha hydrolases-like"/>
    <property type="match status" value="1"/>
</dbReference>
<dbReference type="Pfam" id="PF00733">
    <property type="entry name" value="Asn_synthase"/>
    <property type="match status" value="1"/>
</dbReference>
<dbReference type="AlphaFoldDB" id="A0A2S5T2F3"/>
<comment type="catalytic activity">
    <reaction evidence="4">
        <text>L-aspartate + L-glutamine + ATP + H2O = L-asparagine + L-glutamate + AMP + diphosphate + H(+)</text>
        <dbReference type="Rhea" id="RHEA:12228"/>
        <dbReference type="ChEBI" id="CHEBI:15377"/>
        <dbReference type="ChEBI" id="CHEBI:15378"/>
        <dbReference type="ChEBI" id="CHEBI:29985"/>
        <dbReference type="ChEBI" id="CHEBI:29991"/>
        <dbReference type="ChEBI" id="CHEBI:30616"/>
        <dbReference type="ChEBI" id="CHEBI:33019"/>
        <dbReference type="ChEBI" id="CHEBI:58048"/>
        <dbReference type="ChEBI" id="CHEBI:58359"/>
        <dbReference type="ChEBI" id="CHEBI:456215"/>
        <dbReference type="EC" id="6.3.5.4"/>
    </reaction>
</comment>
<dbReference type="EMBL" id="PSNY01000014">
    <property type="protein sequence ID" value="PPE69160.1"/>
    <property type="molecule type" value="Genomic_DNA"/>
</dbReference>
<dbReference type="InterPro" id="IPR001962">
    <property type="entry name" value="Asn_synthase"/>
</dbReference>
<sequence>MSRPPRCAGRLRRGHQEQRWGEDMSGPLGEFLVCVSMASATPALDRLRDPARWPSWQGAPSDIRFSAPAPGVSVWTRGEVRESLEGSRGGIGLAIEPGGAGDPAGAALQRWRGEARWSNAGLRGRYAYVLWDADARRVHACVDPFRTYPIYHATVGDCLLVASDLRLILATGLLEARVSVGALYHYLNFSYIPAPYCAIEGVAKLPAGHALEGRPGATRVFKHWDAVYPADLRGSDEERAAELRQRMIEAVSGFRPAGETSWGTFLSGGTDSSSIASILSRSAAPQKVTSFSIGFAEEGYDELGYSRLAAQCFGLDARERKVGEADALEAIPRLVEAFDEPFGNSSAIPTYYCADLAAQHGVRLLVAGDGGDEIYGGNERYRKDQIFEWFHRAPGIVRGAGRVVAGALKGVDTRLANRIKNFVYRGSLPNPDRFYSDDSFASDHFDALLSDGFRAQVGREDSLDVQREIYRAAQADCNLHRLMYLDLKMTIADNDVVKVVRSSRLSGTQVVFPYLDPTLIEFTGRLPGSDKVRGLEKRYLFKRATEDILPVEIRQKKKQGFGLPVSVWMRRPGPFRDMVHDILFSPRATGRGYFQPGHVEHLMKRHERGAWDHASELYILLMLELWHRHYIDGQHG</sequence>
<dbReference type="OrthoDB" id="9763290at2"/>
<dbReference type="Gene3D" id="3.40.50.620">
    <property type="entry name" value="HUPs"/>
    <property type="match status" value="1"/>
</dbReference>
<proteinExistence type="inferred from homology"/>
<reference evidence="8 9" key="1">
    <citation type="submission" date="2018-02" db="EMBL/GenBank/DDBJ databases">
        <title>Reclassifiation of [Polyangium] brachysporum DSM 7029 as Guopingzhaonella breviflexa gen. nov., sp. nov., a member of the family Comamonadaceae.</title>
        <authorList>
            <person name="Tang B."/>
        </authorList>
    </citation>
    <scope>NUCLEOTIDE SEQUENCE [LARGE SCALE GENOMIC DNA]</scope>
    <source>
        <strain evidence="8 9">DSM 15344</strain>
    </source>
</reference>
<evidence type="ECO:0000259" key="7">
    <source>
        <dbReference type="Pfam" id="PF00733"/>
    </source>
</evidence>
<comment type="caution">
    <text evidence="8">The sequence shown here is derived from an EMBL/GenBank/DDBJ whole genome shotgun (WGS) entry which is preliminary data.</text>
</comment>
<name>A0A2S5T2F3_9BURK</name>
<comment type="pathway">
    <text evidence="1">Amino-acid biosynthesis; L-asparagine biosynthesis; L-asparagine from L-aspartate (L-Gln route): step 1/1.</text>
</comment>
<dbReference type="InterPro" id="IPR029055">
    <property type="entry name" value="Ntn_hydrolases_N"/>
</dbReference>
<keyword evidence="9" id="KW-1185">Reference proteome</keyword>
<protein>
    <recommendedName>
        <fullName evidence="3">asparagine synthase (glutamine-hydrolyzing)</fullName>
        <ecNumber evidence="3">6.3.5.4</ecNumber>
    </recommendedName>
</protein>
<dbReference type="InterPro" id="IPR051786">
    <property type="entry name" value="ASN_synthetase/amidase"/>
</dbReference>
<dbReference type="PANTHER" id="PTHR43284">
    <property type="entry name" value="ASPARAGINE SYNTHETASE (GLUTAMINE-HYDROLYZING)"/>
    <property type="match status" value="1"/>
</dbReference>
<feature type="region of interest" description="Disordered" evidence="6">
    <location>
        <begin position="1"/>
        <end position="22"/>
    </location>
</feature>
<dbReference type="EC" id="6.3.5.4" evidence="3"/>
<accession>A0A2S5T2F3</accession>
<feature type="site" description="Important for beta-aspartyl-AMP intermediate formation" evidence="5">
    <location>
        <position position="369"/>
    </location>
</feature>
<dbReference type="SUPFAM" id="SSF56235">
    <property type="entry name" value="N-terminal nucleophile aminohydrolases (Ntn hydrolases)"/>
    <property type="match status" value="1"/>
</dbReference>
<dbReference type="PANTHER" id="PTHR43284:SF1">
    <property type="entry name" value="ASPARAGINE SYNTHETASE"/>
    <property type="match status" value="1"/>
</dbReference>
<organism evidence="8 9">
    <name type="scientific">Caldimonas thermodepolymerans</name>
    <dbReference type="NCBI Taxonomy" id="215580"/>
    <lineage>
        <taxon>Bacteria</taxon>
        <taxon>Pseudomonadati</taxon>
        <taxon>Pseudomonadota</taxon>
        <taxon>Betaproteobacteria</taxon>
        <taxon>Burkholderiales</taxon>
        <taxon>Sphaerotilaceae</taxon>
        <taxon>Caldimonas</taxon>
    </lineage>
</organism>
<dbReference type="CDD" id="cd01991">
    <property type="entry name" value="Asn_synthase_B_C"/>
    <property type="match status" value="1"/>
</dbReference>
<evidence type="ECO:0000256" key="3">
    <source>
        <dbReference type="ARBA" id="ARBA00012737"/>
    </source>
</evidence>
<evidence type="ECO:0000256" key="4">
    <source>
        <dbReference type="ARBA" id="ARBA00048741"/>
    </source>
</evidence>
<dbReference type="PIRSF" id="PIRSF001589">
    <property type="entry name" value="Asn_synthetase_glu-h"/>
    <property type="match status" value="1"/>
</dbReference>
<evidence type="ECO:0000256" key="1">
    <source>
        <dbReference type="ARBA" id="ARBA00005187"/>
    </source>
</evidence>
<dbReference type="InterPro" id="IPR014729">
    <property type="entry name" value="Rossmann-like_a/b/a_fold"/>
</dbReference>
<gene>
    <name evidence="8" type="ORF">C1702_12845</name>
</gene>
<dbReference type="GO" id="GO:0005829">
    <property type="term" value="C:cytosol"/>
    <property type="evidence" value="ECO:0007669"/>
    <property type="project" value="TreeGrafter"/>
</dbReference>
<dbReference type="InterPro" id="IPR006426">
    <property type="entry name" value="Asn_synth_AEB"/>
</dbReference>
<dbReference type="GO" id="GO:0006529">
    <property type="term" value="P:asparagine biosynthetic process"/>
    <property type="evidence" value="ECO:0007669"/>
    <property type="project" value="InterPro"/>
</dbReference>
<dbReference type="Gene3D" id="3.60.20.10">
    <property type="entry name" value="Glutamine Phosphoribosylpyrophosphate, subunit 1, domain 1"/>
    <property type="match status" value="1"/>
</dbReference>
<evidence type="ECO:0000313" key="8">
    <source>
        <dbReference type="EMBL" id="PPE69160.1"/>
    </source>
</evidence>